<sequence length="77" mass="7894">MNDEDGTEADDPATGPGDRAGHAHRPRGGLTSLPRLRRRAALIVGAIAVLMGADGDLVLILHDGGVPAGDTTTVRKT</sequence>
<dbReference type="Proteomes" id="UP000198280">
    <property type="component" value="Unassembled WGS sequence"/>
</dbReference>
<keyword evidence="2" id="KW-0812">Transmembrane</keyword>
<dbReference type="RefSeq" id="WP_089229383.1">
    <property type="nucleotide sequence ID" value="NZ_FZOF01000057.1"/>
</dbReference>
<evidence type="ECO:0000313" key="3">
    <source>
        <dbReference type="EMBL" id="SNT59720.1"/>
    </source>
</evidence>
<keyword evidence="2" id="KW-1133">Transmembrane helix</keyword>
<protein>
    <submittedName>
        <fullName evidence="3">Uncharacterized protein</fullName>
    </submittedName>
</protein>
<evidence type="ECO:0000313" key="4">
    <source>
        <dbReference type="Proteomes" id="UP000198280"/>
    </source>
</evidence>
<feature type="region of interest" description="Disordered" evidence="1">
    <location>
        <begin position="1"/>
        <end position="34"/>
    </location>
</feature>
<proteinExistence type="predicted"/>
<dbReference type="EMBL" id="FZOF01000057">
    <property type="protein sequence ID" value="SNT59720.1"/>
    <property type="molecule type" value="Genomic_DNA"/>
</dbReference>
<feature type="transmembrane region" description="Helical" evidence="2">
    <location>
        <begin position="40"/>
        <end position="61"/>
    </location>
</feature>
<organism evidence="3 4">
    <name type="scientific">Actinacidiphila glaucinigra</name>
    <dbReference type="NCBI Taxonomy" id="235986"/>
    <lineage>
        <taxon>Bacteria</taxon>
        <taxon>Bacillati</taxon>
        <taxon>Actinomycetota</taxon>
        <taxon>Actinomycetes</taxon>
        <taxon>Kitasatosporales</taxon>
        <taxon>Streptomycetaceae</taxon>
        <taxon>Actinacidiphila</taxon>
    </lineage>
</organism>
<evidence type="ECO:0000256" key="1">
    <source>
        <dbReference type="SAM" id="MobiDB-lite"/>
    </source>
</evidence>
<accession>A0A239NY89</accession>
<gene>
    <name evidence="3" type="ORF">SAMN05216252_1579</name>
</gene>
<reference evidence="3 4" key="1">
    <citation type="submission" date="2017-06" db="EMBL/GenBank/DDBJ databases">
        <authorList>
            <person name="Kim H.J."/>
            <person name="Triplett B.A."/>
        </authorList>
    </citation>
    <scope>NUCLEOTIDE SEQUENCE [LARGE SCALE GENOMIC DNA]</scope>
    <source>
        <strain evidence="3 4">CGMCC 4.1858</strain>
    </source>
</reference>
<name>A0A239NY89_9ACTN</name>
<dbReference type="AlphaFoldDB" id="A0A239NY89"/>
<keyword evidence="2" id="KW-0472">Membrane</keyword>
<keyword evidence="4" id="KW-1185">Reference proteome</keyword>
<feature type="compositionally biased region" description="Acidic residues" evidence="1">
    <location>
        <begin position="1"/>
        <end position="11"/>
    </location>
</feature>
<evidence type="ECO:0000256" key="2">
    <source>
        <dbReference type="SAM" id="Phobius"/>
    </source>
</evidence>